<organism evidence="4 5">
    <name type="scientific">Kineococcus endophyticus</name>
    <dbReference type="NCBI Taxonomy" id="1181883"/>
    <lineage>
        <taxon>Bacteria</taxon>
        <taxon>Bacillati</taxon>
        <taxon>Actinomycetota</taxon>
        <taxon>Actinomycetes</taxon>
        <taxon>Kineosporiales</taxon>
        <taxon>Kineosporiaceae</taxon>
        <taxon>Kineococcus</taxon>
    </lineage>
</organism>
<keyword evidence="2" id="KW-0812">Transmembrane</keyword>
<dbReference type="Proteomes" id="UP001555826">
    <property type="component" value="Unassembled WGS sequence"/>
</dbReference>
<keyword evidence="2" id="KW-1133">Transmembrane helix</keyword>
<gene>
    <name evidence="4" type="ORF">AB1207_23935</name>
</gene>
<dbReference type="RefSeq" id="WP_367641294.1">
    <property type="nucleotide sequence ID" value="NZ_JBFNQN010000024.1"/>
</dbReference>
<evidence type="ECO:0000313" key="4">
    <source>
        <dbReference type="EMBL" id="MEW9267802.1"/>
    </source>
</evidence>
<feature type="transmembrane region" description="Helical" evidence="2">
    <location>
        <begin position="29"/>
        <end position="50"/>
    </location>
</feature>
<comment type="caution">
    <text evidence="4">The sequence shown here is derived from an EMBL/GenBank/DDBJ whole genome shotgun (WGS) entry which is preliminary data.</text>
</comment>
<evidence type="ECO:0000313" key="5">
    <source>
        <dbReference type="Proteomes" id="UP001555826"/>
    </source>
</evidence>
<sequence length="193" mass="19932">MTSQTGSGVDATTPTQTPMQAANQKSGSGPIGAIGPILAVLLLALGLLLLRDALVASGALSGTPWLNAGVDGVEGFSPTWWLIPAGIVVALIGLWLALTALRRRSRKTLPLTSRTGVFLHTRDIARLASGAAQDLDGVLDVSSTATRKKVTVTVHGTSESGLRESVTGAVAQRLSPLQSPPRVAVTVRTPKEN</sequence>
<keyword evidence="2" id="KW-0472">Membrane</keyword>
<feature type="domain" description="DUF6286" evidence="3">
    <location>
        <begin position="91"/>
        <end position="188"/>
    </location>
</feature>
<reference evidence="4 5" key="1">
    <citation type="submission" date="2024-07" db="EMBL/GenBank/DDBJ databases">
        <authorList>
            <person name="Thanompreechachai J."/>
            <person name="Duangmal K."/>
        </authorList>
    </citation>
    <scope>NUCLEOTIDE SEQUENCE [LARGE SCALE GENOMIC DNA]</scope>
    <source>
        <strain evidence="4 5">KCTC 19886</strain>
    </source>
</reference>
<dbReference type="Pfam" id="PF19803">
    <property type="entry name" value="DUF6286"/>
    <property type="match status" value="1"/>
</dbReference>
<feature type="transmembrane region" description="Helical" evidence="2">
    <location>
        <begin position="80"/>
        <end position="101"/>
    </location>
</feature>
<name>A0ABV3PDS4_9ACTN</name>
<feature type="region of interest" description="Disordered" evidence="1">
    <location>
        <begin position="1"/>
        <end position="27"/>
    </location>
</feature>
<evidence type="ECO:0000256" key="1">
    <source>
        <dbReference type="SAM" id="MobiDB-lite"/>
    </source>
</evidence>
<accession>A0ABV3PDS4</accession>
<feature type="compositionally biased region" description="Low complexity" evidence="1">
    <location>
        <begin position="11"/>
        <end position="27"/>
    </location>
</feature>
<evidence type="ECO:0000256" key="2">
    <source>
        <dbReference type="SAM" id="Phobius"/>
    </source>
</evidence>
<dbReference type="InterPro" id="IPR046253">
    <property type="entry name" value="DUF6286"/>
</dbReference>
<keyword evidence="5" id="KW-1185">Reference proteome</keyword>
<protein>
    <submittedName>
        <fullName evidence="4">DUF6286 domain-containing protein</fullName>
    </submittedName>
</protein>
<proteinExistence type="predicted"/>
<dbReference type="EMBL" id="JBFNQN010000024">
    <property type="protein sequence ID" value="MEW9267802.1"/>
    <property type="molecule type" value="Genomic_DNA"/>
</dbReference>
<evidence type="ECO:0000259" key="3">
    <source>
        <dbReference type="Pfam" id="PF19803"/>
    </source>
</evidence>